<name>A0ABT4I6K5_9ACTO</name>
<comment type="subcellular location">
    <subcellularLocation>
        <location evidence="1">Membrane</location>
        <topology evidence="1">Multi-pass membrane protein</topology>
    </subcellularLocation>
</comment>
<comment type="caution">
    <text evidence="8">The sequence shown here is derived from an EMBL/GenBank/DDBJ whole genome shotgun (WGS) entry which is preliminary data.</text>
</comment>
<evidence type="ECO:0000259" key="7">
    <source>
        <dbReference type="Pfam" id="PF01061"/>
    </source>
</evidence>
<evidence type="ECO:0000256" key="5">
    <source>
        <dbReference type="ARBA" id="ARBA00023251"/>
    </source>
</evidence>
<evidence type="ECO:0000313" key="8">
    <source>
        <dbReference type="EMBL" id="MCZ0857366.1"/>
    </source>
</evidence>
<dbReference type="RefSeq" id="WP_268916965.1">
    <property type="nucleotide sequence ID" value="NZ_JAPTMY010000007.1"/>
</dbReference>
<dbReference type="InterPro" id="IPR013525">
    <property type="entry name" value="ABC2_TM"/>
</dbReference>
<feature type="transmembrane region" description="Helical" evidence="6">
    <location>
        <begin position="76"/>
        <end position="96"/>
    </location>
</feature>
<dbReference type="Pfam" id="PF01061">
    <property type="entry name" value="ABC2_membrane"/>
    <property type="match status" value="1"/>
</dbReference>
<protein>
    <submittedName>
        <fullName evidence="8">ABC transporter permease</fullName>
    </submittedName>
</protein>
<evidence type="ECO:0000256" key="1">
    <source>
        <dbReference type="ARBA" id="ARBA00004141"/>
    </source>
</evidence>
<proteinExistence type="predicted"/>
<feature type="transmembrane region" description="Helical" evidence="6">
    <location>
        <begin position="32"/>
        <end position="56"/>
    </location>
</feature>
<evidence type="ECO:0000256" key="3">
    <source>
        <dbReference type="ARBA" id="ARBA00022989"/>
    </source>
</evidence>
<evidence type="ECO:0000313" key="9">
    <source>
        <dbReference type="Proteomes" id="UP001072034"/>
    </source>
</evidence>
<keyword evidence="5" id="KW-0046">Antibiotic resistance</keyword>
<keyword evidence="3 6" id="KW-1133">Transmembrane helix</keyword>
<keyword evidence="4 6" id="KW-0472">Membrane</keyword>
<dbReference type="PANTHER" id="PTHR43229">
    <property type="entry name" value="NODULATION PROTEIN J"/>
    <property type="match status" value="1"/>
</dbReference>
<evidence type="ECO:0000256" key="2">
    <source>
        <dbReference type="ARBA" id="ARBA00022692"/>
    </source>
</evidence>
<feature type="transmembrane region" description="Helical" evidence="6">
    <location>
        <begin position="117"/>
        <end position="143"/>
    </location>
</feature>
<keyword evidence="9" id="KW-1185">Reference proteome</keyword>
<feature type="transmembrane region" description="Helical" evidence="6">
    <location>
        <begin position="155"/>
        <end position="174"/>
    </location>
</feature>
<sequence>MNRNERTRTAVSDRARPAPWWRILPVWARQELVLLLREPVAVFFSLAFPVIMYVFIGIPHGSTEIGPGVHFIDAMFSALVLTVVANLLLMGLPIYLAELRSHGVDRRYAVVPLPSRLFAAAVLASTLVLAAGASTIIILVVGLYDGLRASLWSPVYLLLLLGSVLWLSALGFLIGTLRVSARTTQALSAAVFFIMFFGSGGAVPLDALPEVLQKVLEWNPLKQWLDVMIGVYTGTGVSRVEWLRLLLALPVTGICTLGGLRLWRRRS</sequence>
<reference evidence="8" key="1">
    <citation type="submission" date="2022-10" db="EMBL/GenBank/DDBJ databases">
        <title>Genome sequence of Actinomyces israelii ATCC 10048.</title>
        <authorList>
            <person name="Watt R.M."/>
            <person name="Tong W.M."/>
        </authorList>
    </citation>
    <scope>NUCLEOTIDE SEQUENCE</scope>
    <source>
        <strain evidence="8">ATCC 10048</strain>
    </source>
</reference>
<keyword evidence="2 6" id="KW-0812">Transmembrane</keyword>
<feature type="transmembrane region" description="Helical" evidence="6">
    <location>
        <begin position="242"/>
        <end position="263"/>
    </location>
</feature>
<evidence type="ECO:0000256" key="6">
    <source>
        <dbReference type="SAM" id="Phobius"/>
    </source>
</evidence>
<dbReference type="InterPro" id="IPR000412">
    <property type="entry name" value="ABC_2_transport"/>
</dbReference>
<dbReference type="Proteomes" id="UP001072034">
    <property type="component" value="Unassembled WGS sequence"/>
</dbReference>
<dbReference type="PANTHER" id="PTHR43229:SF2">
    <property type="entry name" value="NODULATION PROTEIN J"/>
    <property type="match status" value="1"/>
</dbReference>
<gene>
    <name evidence="8" type="ORF">OHJ16_04825</name>
</gene>
<feature type="transmembrane region" description="Helical" evidence="6">
    <location>
        <begin position="186"/>
        <end position="205"/>
    </location>
</feature>
<feature type="domain" description="ABC-2 type transporter transmembrane" evidence="7">
    <location>
        <begin position="29"/>
        <end position="230"/>
    </location>
</feature>
<evidence type="ECO:0000256" key="4">
    <source>
        <dbReference type="ARBA" id="ARBA00023136"/>
    </source>
</evidence>
<accession>A0ABT4I6K5</accession>
<dbReference type="PIRSF" id="PIRSF006648">
    <property type="entry name" value="DrrB"/>
    <property type="match status" value="1"/>
</dbReference>
<dbReference type="EMBL" id="JAPTMY010000007">
    <property type="protein sequence ID" value="MCZ0857366.1"/>
    <property type="molecule type" value="Genomic_DNA"/>
</dbReference>
<organism evidence="8 9">
    <name type="scientific">Actinomyces israelii</name>
    <dbReference type="NCBI Taxonomy" id="1659"/>
    <lineage>
        <taxon>Bacteria</taxon>
        <taxon>Bacillati</taxon>
        <taxon>Actinomycetota</taxon>
        <taxon>Actinomycetes</taxon>
        <taxon>Actinomycetales</taxon>
        <taxon>Actinomycetaceae</taxon>
        <taxon>Actinomyces</taxon>
    </lineage>
</organism>
<dbReference type="InterPro" id="IPR051784">
    <property type="entry name" value="Nod_factor_ABC_transporter"/>
</dbReference>